<organism evidence="2 3">
    <name type="scientific">Chryseobacterium taeanense</name>
    <dbReference type="NCBI Taxonomy" id="311334"/>
    <lineage>
        <taxon>Bacteria</taxon>
        <taxon>Pseudomonadati</taxon>
        <taxon>Bacteroidota</taxon>
        <taxon>Flavobacteriia</taxon>
        <taxon>Flavobacteriales</taxon>
        <taxon>Weeksellaceae</taxon>
        <taxon>Chryseobacterium group</taxon>
        <taxon>Chryseobacterium</taxon>
    </lineage>
</organism>
<dbReference type="Pfam" id="PF21781">
    <property type="entry name" value="DUF6876"/>
    <property type="match status" value="1"/>
</dbReference>
<dbReference type="AlphaFoldDB" id="A0A1G8FA12"/>
<evidence type="ECO:0000259" key="1">
    <source>
        <dbReference type="Pfam" id="PF21781"/>
    </source>
</evidence>
<keyword evidence="3" id="KW-1185">Reference proteome</keyword>
<evidence type="ECO:0000313" key="2">
    <source>
        <dbReference type="EMBL" id="SDH78957.1"/>
    </source>
</evidence>
<name>A0A1G8FA12_9FLAO</name>
<proteinExistence type="predicted"/>
<gene>
    <name evidence="2" type="ORF">SAMN05421846_10261</name>
</gene>
<dbReference type="InterPro" id="IPR049241">
    <property type="entry name" value="DUF6876"/>
</dbReference>
<evidence type="ECO:0000313" key="3">
    <source>
        <dbReference type="Proteomes" id="UP000198869"/>
    </source>
</evidence>
<protein>
    <recommendedName>
        <fullName evidence="1">DUF6876 domain-containing protein</fullName>
    </recommendedName>
</protein>
<accession>A0A1G8FA12</accession>
<dbReference type="OrthoDB" id="1255124at2"/>
<dbReference type="Proteomes" id="UP000198869">
    <property type="component" value="Unassembled WGS sequence"/>
</dbReference>
<dbReference type="EMBL" id="FNDW01000002">
    <property type="protein sequence ID" value="SDH78957.1"/>
    <property type="molecule type" value="Genomic_DNA"/>
</dbReference>
<feature type="domain" description="DUF6876" evidence="1">
    <location>
        <begin position="11"/>
        <end position="117"/>
    </location>
</feature>
<reference evidence="3" key="1">
    <citation type="submission" date="2016-10" db="EMBL/GenBank/DDBJ databases">
        <authorList>
            <person name="Varghese N."/>
            <person name="Submissions S."/>
        </authorList>
    </citation>
    <scope>NUCLEOTIDE SEQUENCE [LARGE SCALE GENOMIC DNA]</scope>
    <source>
        <strain evidence="3">DSM 17071</strain>
    </source>
</reference>
<sequence>MKNYIQSANDYYSHFVQPKDFVEFASGYLLSEGICRIAEEEQCFWLIQIICFQPKMSGDHFFESWIFKRAEGLEYILQAKDYDSNIIFEESFPSPDFFFSEIIIWKVGNYLLLPSEYDEFVKMISDKTDRSYCLNNDNIKNN</sequence>
<dbReference type="RefSeq" id="WP_089854815.1">
    <property type="nucleotide sequence ID" value="NZ_FNDW01000002.1"/>
</dbReference>
<dbReference type="STRING" id="311334.SAMN05421846_10261"/>